<dbReference type="InterPro" id="IPR003593">
    <property type="entry name" value="AAA+_ATPase"/>
</dbReference>
<organism evidence="11 12">
    <name type="scientific">Pseudoclavibacter albus</name>
    <dbReference type="NCBI Taxonomy" id="272241"/>
    <lineage>
        <taxon>Bacteria</taxon>
        <taxon>Bacillati</taxon>
        <taxon>Actinomycetota</taxon>
        <taxon>Actinomycetes</taxon>
        <taxon>Micrococcales</taxon>
        <taxon>Microbacteriaceae</taxon>
        <taxon>Pseudoclavibacter</taxon>
    </lineage>
</organism>
<keyword evidence="6 8" id="KW-0472">Membrane</keyword>
<feature type="transmembrane region" description="Helical" evidence="8">
    <location>
        <begin position="246"/>
        <end position="268"/>
    </location>
</feature>
<dbReference type="InterPro" id="IPR027417">
    <property type="entry name" value="P-loop_NTPase"/>
</dbReference>
<keyword evidence="2 8" id="KW-0812">Transmembrane</keyword>
<feature type="transmembrane region" description="Helical" evidence="8">
    <location>
        <begin position="280"/>
        <end position="305"/>
    </location>
</feature>
<dbReference type="NCBIfam" id="TIGR02868">
    <property type="entry name" value="CydC"/>
    <property type="match status" value="1"/>
</dbReference>
<keyword evidence="4" id="KW-0067">ATP-binding</keyword>
<accession>A0ABT2HV09</accession>
<feature type="transmembrane region" description="Helical" evidence="8">
    <location>
        <begin position="142"/>
        <end position="161"/>
    </location>
</feature>
<evidence type="ECO:0000313" key="12">
    <source>
        <dbReference type="Proteomes" id="UP001525379"/>
    </source>
</evidence>
<evidence type="ECO:0000256" key="4">
    <source>
        <dbReference type="ARBA" id="ARBA00022840"/>
    </source>
</evidence>
<evidence type="ECO:0000256" key="7">
    <source>
        <dbReference type="SAM" id="MobiDB-lite"/>
    </source>
</evidence>
<comment type="caution">
    <text evidence="11">The sequence shown here is derived from an EMBL/GenBank/DDBJ whole genome shotgun (WGS) entry which is preliminary data.</text>
</comment>
<evidence type="ECO:0000256" key="6">
    <source>
        <dbReference type="ARBA" id="ARBA00023136"/>
    </source>
</evidence>
<dbReference type="SUPFAM" id="SSF52540">
    <property type="entry name" value="P-loop containing nucleoside triphosphate hydrolases"/>
    <property type="match status" value="1"/>
</dbReference>
<dbReference type="Pfam" id="PF00664">
    <property type="entry name" value="ABC_membrane"/>
    <property type="match status" value="1"/>
</dbReference>
<name>A0ABT2HV09_9MICO</name>
<sequence>MIGMPDREQARILRLATPSTRSLTPAVLFGIAWALSAMALLATSAYLITAASLTIHMLLLQSLIASVRGFAIGRSVFRYVERLLGHSASFRQLAKLRAGVYERLEAVVPAGLGAAGRGELLDRLVTDVDGLQYLPLRVIEPLVVSLVSLLLAVSCVCLVNLPAGAALAASLVIAAIVALLVHERLGGDAERRLARERGELGQSVDEFLRGLDTLEAFGAVAERRATIAELDRALCRSRLRSTLGEGAVQAVMILCSGLASAAALIFGSDALATGNLTPPLLTLIVLVPMACFEVFQAVPLAAGAWRQLRPSAGRIAELAPETPPTEIPSARTAPDGPSPWVRHHTPTLELREVRAHWPGAAKAQLEVPALTLAPGTRLLVRGPSGSGKSTLAAVLVRFLEHEGSYLLDGIDVKSTHPDHVRAVVGLIEQRPHLFHESIRQNLLFAKPDASDAELMSSLERVGLGSWLRSRGGLDTRVGEQGTLLSGGQAHRIALARAILADFPILVLDEPTADVDPPRAEALVRELVEAAGPERTVIIISHTPIASPLVTQELRLGA</sequence>
<dbReference type="SMART" id="SM00382">
    <property type="entry name" value="AAA"/>
    <property type="match status" value="1"/>
</dbReference>
<dbReference type="SUPFAM" id="SSF90123">
    <property type="entry name" value="ABC transporter transmembrane region"/>
    <property type="match status" value="1"/>
</dbReference>
<evidence type="ECO:0000256" key="8">
    <source>
        <dbReference type="SAM" id="Phobius"/>
    </source>
</evidence>
<dbReference type="PANTHER" id="PTHR24221">
    <property type="entry name" value="ATP-BINDING CASSETTE SUB-FAMILY B"/>
    <property type="match status" value="1"/>
</dbReference>
<keyword evidence="5 8" id="KW-1133">Transmembrane helix</keyword>
<dbReference type="Gene3D" id="1.20.1560.10">
    <property type="entry name" value="ABC transporter type 1, transmembrane domain"/>
    <property type="match status" value="1"/>
</dbReference>
<dbReference type="RefSeq" id="WP_260103784.1">
    <property type="nucleotide sequence ID" value="NZ_JALXSQ010000005.1"/>
</dbReference>
<proteinExistence type="predicted"/>
<evidence type="ECO:0000313" key="11">
    <source>
        <dbReference type="EMBL" id="MCT2042154.1"/>
    </source>
</evidence>
<evidence type="ECO:0000256" key="1">
    <source>
        <dbReference type="ARBA" id="ARBA00004651"/>
    </source>
</evidence>
<feature type="region of interest" description="Disordered" evidence="7">
    <location>
        <begin position="319"/>
        <end position="340"/>
    </location>
</feature>
<dbReference type="PANTHER" id="PTHR24221:SF654">
    <property type="entry name" value="ATP-BINDING CASSETTE SUB-FAMILY B MEMBER 6"/>
    <property type="match status" value="1"/>
</dbReference>
<evidence type="ECO:0000256" key="5">
    <source>
        <dbReference type="ARBA" id="ARBA00022989"/>
    </source>
</evidence>
<dbReference type="PROSITE" id="PS50893">
    <property type="entry name" value="ABC_TRANSPORTER_2"/>
    <property type="match status" value="1"/>
</dbReference>
<dbReference type="InterPro" id="IPR036640">
    <property type="entry name" value="ABC1_TM_sf"/>
</dbReference>
<feature type="transmembrane region" description="Helical" evidence="8">
    <location>
        <begin position="53"/>
        <end position="73"/>
    </location>
</feature>
<evidence type="ECO:0000256" key="2">
    <source>
        <dbReference type="ARBA" id="ARBA00022692"/>
    </source>
</evidence>
<keyword evidence="12" id="KW-1185">Reference proteome</keyword>
<reference evidence="11 12" key="1">
    <citation type="submission" date="2022-04" db="EMBL/GenBank/DDBJ databases">
        <title>Human microbiome associated bacterial genomes.</title>
        <authorList>
            <person name="Sandstrom S."/>
            <person name="Salamzade R."/>
            <person name="Kalan L.R."/>
        </authorList>
    </citation>
    <scope>NUCLEOTIDE SEQUENCE [LARGE SCALE GENOMIC DNA]</scope>
    <source>
        <strain evidence="12">p3-SID1799</strain>
    </source>
</reference>
<feature type="transmembrane region" description="Helical" evidence="8">
    <location>
        <begin position="21"/>
        <end position="47"/>
    </location>
</feature>
<dbReference type="Gene3D" id="3.40.50.300">
    <property type="entry name" value="P-loop containing nucleotide triphosphate hydrolases"/>
    <property type="match status" value="1"/>
</dbReference>
<gene>
    <name evidence="11" type="primary">cydC</name>
    <name evidence="11" type="ORF">M3D15_02185</name>
</gene>
<comment type="subcellular location">
    <subcellularLocation>
        <location evidence="1">Cell membrane</location>
        <topology evidence="1">Multi-pass membrane protein</topology>
    </subcellularLocation>
</comment>
<dbReference type="Proteomes" id="UP001525379">
    <property type="component" value="Unassembled WGS sequence"/>
</dbReference>
<dbReference type="InterPro" id="IPR003439">
    <property type="entry name" value="ABC_transporter-like_ATP-bd"/>
</dbReference>
<evidence type="ECO:0000259" key="9">
    <source>
        <dbReference type="PROSITE" id="PS50893"/>
    </source>
</evidence>
<evidence type="ECO:0000256" key="3">
    <source>
        <dbReference type="ARBA" id="ARBA00022741"/>
    </source>
</evidence>
<dbReference type="PROSITE" id="PS50929">
    <property type="entry name" value="ABC_TM1F"/>
    <property type="match status" value="1"/>
</dbReference>
<feature type="transmembrane region" description="Helical" evidence="8">
    <location>
        <begin position="167"/>
        <end position="185"/>
    </location>
</feature>
<keyword evidence="3" id="KW-0547">Nucleotide-binding</keyword>
<dbReference type="InterPro" id="IPR011527">
    <property type="entry name" value="ABC1_TM_dom"/>
</dbReference>
<feature type="domain" description="ABC transmembrane type-1" evidence="10">
    <location>
        <begin position="26"/>
        <end position="307"/>
    </location>
</feature>
<dbReference type="Pfam" id="PF00005">
    <property type="entry name" value="ABC_tran"/>
    <property type="match status" value="1"/>
</dbReference>
<dbReference type="InterPro" id="IPR039421">
    <property type="entry name" value="Type_1_exporter"/>
</dbReference>
<evidence type="ECO:0000259" key="10">
    <source>
        <dbReference type="PROSITE" id="PS50929"/>
    </source>
</evidence>
<protein>
    <submittedName>
        <fullName evidence="11">Thiol reductant ABC exporter subunit CydC</fullName>
    </submittedName>
</protein>
<dbReference type="EMBL" id="JALXSQ010000005">
    <property type="protein sequence ID" value="MCT2042154.1"/>
    <property type="molecule type" value="Genomic_DNA"/>
</dbReference>
<feature type="domain" description="ABC transporter" evidence="9">
    <location>
        <begin position="348"/>
        <end position="553"/>
    </location>
</feature>
<dbReference type="InterPro" id="IPR014223">
    <property type="entry name" value="ABC_CydC/D"/>
</dbReference>